<protein>
    <recommendedName>
        <fullName evidence="4">DUF5105 domain-containing protein</fullName>
    </recommendedName>
</protein>
<gene>
    <name evidence="2" type="ORF">H6A20_03190</name>
</gene>
<reference evidence="2" key="1">
    <citation type="submission" date="2020-08" db="EMBL/GenBank/DDBJ databases">
        <authorList>
            <person name="Cejkova D."/>
            <person name="Kubasova T."/>
            <person name="Jahodarova E."/>
            <person name="Rychlik I."/>
        </authorList>
    </citation>
    <scope>NUCLEOTIDE SEQUENCE</scope>
    <source>
        <strain evidence="2">An582</strain>
    </source>
</reference>
<accession>A0A938X8Z4</accession>
<name>A0A938X8Z4_9CLOT</name>
<feature type="signal peptide" evidence="1">
    <location>
        <begin position="1"/>
        <end position="20"/>
    </location>
</feature>
<feature type="chain" id="PRO_5039214684" description="DUF5105 domain-containing protein" evidence="1">
    <location>
        <begin position="21"/>
        <end position="216"/>
    </location>
</feature>
<dbReference type="Proteomes" id="UP000705508">
    <property type="component" value="Unassembled WGS sequence"/>
</dbReference>
<reference evidence="2" key="2">
    <citation type="journal article" date="2021" name="Sci. Rep.">
        <title>The distribution of antibiotic resistance genes in chicken gut microbiota commensals.</title>
        <authorList>
            <person name="Juricova H."/>
            <person name="Matiasovicova J."/>
            <person name="Kubasova T."/>
            <person name="Cejkova D."/>
            <person name="Rychlik I."/>
        </authorList>
    </citation>
    <scope>NUCLEOTIDE SEQUENCE</scope>
    <source>
        <strain evidence="2">An582</strain>
    </source>
</reference>
<proteinExistence type="predicted"/>
<evidence type="ECO:0008006" key="4">
    <source>
        <dbReference type="Google" id="ProtNLM"/>
    </source>
</evidence>
<dbReference type="AlphaFoldDB" id="A0A938X8Z4"/>
<keyword evidence="1" id="KW-0732">Signal</keyword>
<evidence type="ECO:0000313" key="2">
    <source>
        <dbReference type="EMBL" id="MBM6947670.1"/>
    </source>
</evidence>
<dbReference type="RefSeq" id="WP_204905719.1">
    <property type="nucleotide sequence ID" value="NZ_JACJKS010000003.1"/>
</dbReference>
<dbReference type="EMBL" id="JACJKS010000003">
    <property type="protein sequence ID" value="MBM6947670.1"/>
    <property type="molecule type" value="Genomic_DNA"/>
</dbReference>
<evidence type="ECO:0000313" key="3">
    <source>
        <dbReference type="Proteomes" id="UP000705508"/>
    </source>
</evidence>
<evidence type="ECO:0000256" key="1">
    <source>
        <dbReference type="SAM" id="SignalP"/>
    </source>
</evidence>
<comment type="caution">
    <text evidence="2">The sequence shown here is derived from an EMBL/GenBank/DDBJ whole genome shotgun (WGS) entry which is preliminary data.</text>
</comment>
<sequence>MKRKKKLLVLLLAAAMLAMSACKGLTPDDAKTYVQSVLDASYKADFAEYTKQTDSTEEEARALYDENMDNIMEMGGFNDAGLSEELTANYRQLFQDMLAKAKYEVGEAAEDEDGNFTVQVSAEPFAGFDGLEDEVMAAVEAEFANITDISQFPSDEEINEMVFQMMYDILVERMENPAYGEAQTVELHVELADNVYSVNEDDLTALDGILFPSDNF</sequence>
<organism evidence="2 3">
    <name type="scientific">Mordavella massiliensis</name>
    <dbReference type="NCBI Taxonomy" id="1871024"/>
    <lineage>
        <taxon>Bacteria</taxon>
        <taxon>Bacillati</taxon>
        <taxon>Bacillota</taxon>
        <taxon>Clostridia</taxon>
        <taxon>Eubacteriales</taxon>
        <taxon>Clostridiaceae</taxon>
        <taxon>Mordavella</taxon>
    </lineage>
</organism>
<dbReference type="PROSITE" id="PS51257">
    <property type="entry name" value="PROKAR_LIPOPROTEIN"/>
    <property type="match status" value="1"/>
</dbReference>